<dbReference type="Proteomes" id="UP001259659">
    <property type="component" value="Unassembled WGS sequence"/>
</dbReference>
<dbReference type="InterPro" id="IPR013024">
    <property type="entry name" value="GGCT-like"/>
</dbReference>
<evidence type="ECO:0000259" key="1">
    <source>
        <dbReference type="Pfam" id="PF06094"/>
    </source>
</evidence>
<keyword evidence="3" id="KW-1185">Reference proteome</keyword>
<dbReference type="InterPro" id="IPR036568">
    <property type="entry name" value="GGCT-like_sf"/>
</dbReference>
<dbReference type="CDD" id="cd06661">
    <property type="entry name" value="GGCT_like"/>
    <property type="match status" value="1"/>
</dbReference>
<dbReference type="InterPro" id="IPR009288">
    <property type="entry name" value="AIG2-like_dom"/>
</dbReference>
<dbReference type="EMBL" id="JAMQON010000006">
    <property type="protein sequence ID" value="MDS0261470.1"/>
    <property type="molecule type" value="Genomic_DNA"/>
</dbReference>
<sequence length="129" mass="13927">MDVFVYGTLTEPSTARRVLDRFAFRGDAELDGLHRVEGRYPTLAPGGTCEGRILRTPDSDALDRYEGVDRGLYCRLAIPLADSGTVECYVGDPSALGASAAWPGSGPFADRVEQYCRSHDVVVELAGSK</sequence>
<organism evidence="2 3">
    <name type="scientific">Haloarcula saliterrae</name>
    <dbReference type="NCBI Taxonomy" id="2950534"/>
    <lineage>
        <taxon>Archaea</taxon>
        <taxon>Methanobacteriati</taxon>
        <taxon>Methanobacteriota</taxon>
        <taxon>Stenosarchaea group</taxon>
        <taxon>Halobacteria</taxon>
        <taxon>Halobacteriales</taxon>
        <taxon>Haloarculaceae</taxon>
        <taxon>Haloarcula</taxon>
    </lineage>
</organism>
<dbReference type="Pfam" id="PF06094">
    <property type="entry name" value="GGACT"/>
    <property type="match status" value="1"/>
</dbReference>
<feature type="domain" description="Gamma-glutamylcyclotransferase AIG2-like" evidence="1">
    <location>
        <begin position="3"/>
        <end position="90"/>
    </location>
</feature>
<evidence type="ECO:0000313" key="3">
    <source>
        <dbReference type="Proteomes" id="UP001259659"/>
    </source>
</evidence>
<comment type="caution">
    <text evidence="2">The sequence shown here is derived from an EMBL/GenBank/DDBJ whole genome shotgun (WGS) entry which is preliminary data.</text>
</comment>
<evidence type="ECO:0000313" key="2">
    <source>
        <dbReference type="EMBL" id="MDS0261470.1"/>
    </source>
</evidence>
<dbReference type="SUPFAM" id="SSF110857">
    <property type="entry name" value="Gamma-glutamyl cyclotransferase-like"/>
    <property type="match status" value="1"/>
</dbReference>
<dbReference type="Gene3D" id="3.10.490.10">
    <property type="entry name" value="Gamma-glutamyl cyclotransferase-like"/>
    <property type="match status" value="1"/>
</dbReference>
<name>A0ABU2FID6_9EURY</name>
<proteinExistence type="predicted"/>
<protein>
    <submittedName>
        <fullName evidence="2">Gamma-glutamylcyclotransferase</fullName>
    </submittedName>
</protein>
<accession>A0ABU2FID6</accession>
<gene>
    <name evidence="2" type="ORF">NDI56_18875</name>
</gene>
<dbReference type="RefSeq" id="WP_310921324.1">
    <property type="nucleotide sequence ID" value="NZ_JAMQON010000006.1"/>
</dbReference>
<reference evidence="2 3" key="1">
    <citation type="submission" date="2022-06" db="EMBL/GenBank/DDBJ databases">
        <title>Haloarcula sp. a new haloarchaeum isolate from saline soil.</title>
        <authorList>
            <person name="Strakova D."/>
            <person name="Galisteo C."/>
            <person name="Sanchez-Porro C."/>
            <person name="Ventosa A."/>
        </authorList>
    </citation>
    <scope>NUCLEOTIDE SEQUENCE [LARGE SCALE GENOMIC DNA]</scope>
    <source>
        <strain evidence="2 3">S1CR25-12</strain>
    </source>
</reference>